<keyword evidence="3" id="KW-1185">Reference proteome</keyword>
<evidence type="ECO:0000313" key="2">
    <source>
        <dbReference type="EMBL" id="GIX90557.1"/>
    </source>
</evidence>
<reference evidence="2 3" key="1">
    <citation type="submission" date="2021-06" db="EMBL/GenBank/DDBJ databases">
        <title>Caerostris extrusa draft genome.</title>
        <authorList>
            <person name="Kono N."/>
            <person name="Arakawa K."/>
        </authorList>
    </citation>
    <scope>NUCLEOTIDE SEQUENCE [LARGE SCALE GENOMIC DNA]</scope>
</reference>
<feature type="compositionally biased region" description="Low complexity" evidence="1">
    <location>
        <begin position="212"/>
        <end position="222"/>
    </location>
</feature>
<sequence length="358" mass="39729">MPSVQMISPHNFISRDSRCESVVGTKESTTVQATMSTPSCKKEVLLIALKVEVVSMNMKKNVRCLLDCGSQRCRKTHHVPGDSPRVVVPSGAQLSGQKKSTTKVKPNPTSSALKDVTTGLECMDITQDTTSDSPSSLFPEITETIVETIVADDLLAHSTFLIHHGPTSRNNNNKRRRQSPPQSKTKLNSSETALKNSFNELTDSDSDDFAETATNTNPTPNTHQFPKLTQKQRKTIKNTTPNKTLINKKPSNTNQTNPKLSDNKTSNPTAITNPNVRPIMIMKPADIHSFMKKINTDLKVKITCKLTTQYLKLEPKSETLRTTITKYLDSTNVPYYLITPKISDPSKLSFVDFLLILT</sequence>
<name>A0AAV4P072_CAEEX</name>
<gene>
    <name evidence="2" type="ORF">CEXT_395871</name>
</gene>
<feature type="compositionally biased region" description="Polar residues" evidence="1">
    <location>
        <begin position="179"/>
        <end position="201"/>
    </location>
</feature>
<dbReference type="EMBL" id="BPLR01003946">
    <property type="protein sequence ID" value="GIX90557.1"/>
    <property type="molecule type" value="Genomic_DNA"/>
</dbReference>
<comment type="caution">
    <text evidence="2">The sequence shown here is derived from an EMBL/GenBank/DDBJ whole genome shotgun (WGS) entry which is preliminary data.</text>
</comment>
<evidence type="ECO:0000256" key="1">
    <source>
        <dbReference type="SAM" id="MobiDB-lite"/>
    </source>
</evidence>
<dbReference type="AlphaFoldDB" id="A0AAV4P072"/>
<accession>A0AAV4P072</accession>
<feature type="region of interest" description="Disordered" evidence="1">
    <location>
        <begin position="163"/>
        <end position="273"/>
    </location>
</feature>
<proteinExistence type="predicted"/>
<evidence type="ECO:0000313" key="3">
    <source>
        <dbReference type="Proteomes" id="UP001054945"/>
    </source>
</evidence>
<feature type="compositionally biased region" description="Polar residues" evidence="1">
    <location>
        <begin position="92"/>
        <end position="112"/>
    </location>
</feature>
<dbReference type="Proteomes" id="UP001054945">
    <property type="component" value="Unassembled WGS sequence"/>
</dbReference>
<feature type="compositionally biased region" description="Polar residues" evidence="1">
    <location>
        <begin position="237"/>
        <end position="273"/>
    </location>
</feature>
<organism evidence="2 3">
    <name type="scientific">Caerostris extrusa</name>
    <name type="common">Bark spider</name>
    <name type="synonym">Caerostris bankana</name>
    <dbReference type="NCBI Taxonomy" id="172846"/>
    <lineage>
        <taxon>Eukaryota</taxon>
        <taxon>Metazoa</taxon>
        <taxon>Ecdysozoa</taxon>
        <taxon>Arthropoda</taxon>
        <taxon>Chelicerata</taxon>
        <taxon>Arachnida</taxon>
        <taxon>Araneae</taxon>
        <taxon>Araneomorphae</taxon>
        <taxon>Entelegynae</taxon>
        <taxon>Araneoidea</taxon>
        <taxon>Araneidae</taxon>
        <taxon>Caerostris</taxon>
    </lineage>
</organism>
<feature type="region of interest" description="Disordered" evidence="1">
    <location>
        <begin position="89"/>
        <end position="114"/>
    </location>
</feature>
<protein>
    <submittedName>
        <fullName evidence="2">Uncharacterized protein</fullName>
    </submittedName>
</protein>